<protein>
    <submittedName>
        <fullName evidence="2">Uncharacterized protein</fullName>
    </submittedName>
</protein>
<keyword evidence="3" id="KW-1185">Reference proteome</keyword>
<dbReference type="RefSeq" id="XP_043138627.1">
    <property type="nucleotide sequence ID" value="XM_043281116.1"/>
</dbReference>
<evidence type="ECO:0000256" key="1">
    <source>
        <dbReference type="SAM" id="MobiDB-lite"/>
    </source>
</evidence>
<reference evidence="2" key="2">
    <citation type="submission" date="2021-02" db="EMBL/GenBank/DDBJ databases">
        <title>Aspergillus chevalieri M1 genome sequence.</title>
        <authorList>
            <person name="Kadooka C."/>
            <person name="Mori K."/>
            <person name="Futagami T."/>
        </authorList>
    </citation>
    <scope>NUCLEOTIDE SEQUENCE</scope>
    <source>
        <strain evidence="2">M1</strain>
    </source>
</reference>
<reference evidence="2" key="1">
    <citation type="submission" date="2021-01" db="EMBL/GenBank/DDBJ databases">
        <authorList>
            <consortium name="Aspergillus chevalieri M1 genome sequencing consortium"/>
            <person name="Kazuki M."/>
            <person name="Futagami T."/>
        </authorList>
    </citation>
    <scope>NUCLEOTIDE SEQUENCE</scope>
    <source>
        <strain evidence="2">M1</strain>
    </source>
</reference>
<evidence type="ECO:0000313" key="3">
    <source>
        <dbReference type="Proteomes" id="UP000637239"/>
    </source>
</evidence>
<feature type="region of interest" description="Disordered" evidence="1">
    <location>
        <begin position="422"/>
        <end position="451"/>
    </location>
</feature>
<evidence type="ECO:0000313" key="2">
    <source>
        <dbReference type="EMBL" id="BCR90105.1"/>
    </source>
</evidence>
<feature type="compositionally biased region" description="Basic and acidic residues" evidence="1">
    <location>
        <begin position="423"/>
        <end position="434"/>
    </location>
</feature>
<accession>A0A7R7VSR1</accession>
<name>A0A7R7VSR1_ASPCH</name>
<dbReference type="KEGG" id="ache:ACHE_51303S"/>
<dbReference type="EMBL" id="AP024420">
    <property type="protein sequence ID" value="BCR90105.1"/>
    <property type="molecule type" value="Genomic_DNA"/>
</dbReference>
<gene>
    <name evidence="2" type="ORF">ACHE_51303S</name>
</gene>
<organism evidence="2 3">
    <name type="scientific">Aspergillus chevalieri</name>
    <name type="common">Eurotium chevalieri</name>
    <dbReference type="NCBI Taxonomy" id="182096"/>
    <lineage>
        <taxon>Eukaryota</taxon>
        <taxon>Fungi</taxon>
        <taxon>Dikarya</taxon>
        <taxon>Ascomycota</taxon>
        <taxon>Pezizomycotina</taxon>
        <taxon>Eurotiomycetes</taxon>
        <taxon>Eurotiomycetidae</taxon>
        <taxon>Eurotiales</taxon>
        <taxon>Aspergillaceae</taxon>
        <taxon>Aspergillus</taxon>
        <taxon>Aspergillus subgen. Aspergillus</taxon>
    </lineage>
</organism>
<dbReference type="Proteomes" id="UP000637239">
    <property type="component" value="Chromosome 5"/>
</dbReference>
<proteinExistence type="predicted"/>
<sequence>MAQMLVAQRAVQMADHGQVEHPADALEAMRERFLLPGVAAPFNWLTRLRTFGKRIQNTTTSLGYIYWSDDQQTLSYKELHLTMAGLRGFVRTQVELAQLELEGLFLLHEEETREAVVPRLALVELADDPTNNRRGWNFLQDHRTRAALPTTGEQWLMDRVVATDWLRAEWVGVRPHDHQVMWHTTVVDAYLGQVDQFLERLLLLMHLTAGQPARATELLGIRHSNTVCGQHRNLFIEHGVVSLVTAYHKGYSMTGSTKIIHRYLPAEVSELVVYYLWLILPFARAVQALAHGTRQARSPFLWPRGPNLAAGAWDSGRLRGVLQREAHIHLQTKLNVISWRHAAIAISRAHLQCGGFKRDYSADDGLIDQQAGHGSWAAGTVYARGLQEAPGHIQARRVQYRAISREWHAFLGFQVSLGPRKRGWGEGKGEEPAAKRQRQQQPYVTVEMKEN</sequence>
<dbReference type="GeneID" id="66984463"/>
<dbReference type="AlphaFoldDB" id="A0A7R7VSR1"/>